<dbReference type="GO" id="GO:0001096">
    <property type="term" value="F:TFIIF-class transcription factor complex binding"/>
    <property type="evidence" value="ECO:0007669"/>
    <property type="project" value="TreeGrafter"/>
</dbReference>
<feature type="compositionally biased region" description="Polar residues" evidence="10">
    <location>
        <begin position="686"/>
        <end position="699"/>
    </location>
</feature>
<dbReference type="PANTHER" id="PTHR13011">
    <property type="entry name" value="TFIIF-ALPHA"/>
    <property type="match status" value="1"/>
</dbReference>
<feature type="region of interest" description="Disordered" evidence="10">
    <location>
        <begin position="381"/>
        <end position="413"/>
    </location>
</feature>
<dbReference type="WBParaSite" id="MCU_002309-RB">
    <property type="protein sequence ID" value="MCU_002309-RB"/>
    <property type="gene ID" value="MCU_002309"/>
</dbReference>
<sequence>MADSSNQPKLDQQQSHQPLLAPQLIAVNSTATIPQSTSLPVARPAAPVIVRPHINHASPARSLFVIRPSTATTVASPASRIIVQQTSPHPIVAQTVTPAILTPSPLDTDNQPDASNAPVATLLRNAPISMRFDGQPHPVTAKPLTDRLSVFHRFPCGPGNYAATATKLKVSPATQGPTPSSPQRKVIREMQVRVCTRPDRKFSVLRYNAYDRIDLSGASSGTPSGDNKSSGSTLQEVFLQRENNLRQYKATHSIVDAPTRGAGSEFGQEAKEEARLRRLGIVRQGYRVEDQPWLLTVGKGRTAKRYKGVREGNVSANVRHFIFCQTKDGNFDAYPVHEWYKFNPEVNYRFLRDEEAEAEYSRRHKTMNLFNVMVKRKMGDESTEEGAVDINEPNIRTRTGMGSISKSDKSVKQNRSSALLLTELDEWKGLGLDDDDDEEEEDGNEGGAGDEETAKTGEVDDSFMKRSDDAKKKKTDSKKKRAAAIVARKRRATKQRARRRRKGALGNSSGEEDDVNEEAWDESDPDDHEGDEVDYITDSSSDEEKLSADDREQIYQEQGVDEEAGLKALLTDISDSEEELQNKPEDSNFDEYDLEEEEAEGDGNKTGSDGNEHKSKSRESKAHRIKANSLDSSSNDDDSDESSDDSSSDSSSSSGSDSDLAPDDPAHLARKAQKKEELLQRISEKVSVSQVEDQPSSITGVKRFRNETASAHADPQNAPKRPKQVEPASDDAFTAAVRKYLMRKPITVSDLLKKIRSKRLVPHASQPGRGTGGSGTDDIAETMLANALRQLRPLKHIVNGQPFLSLKR</sequence>
<dbReference type="Gene3D" id="1.10.10.10">
    <property type="entry name" value="Winged helix-like DNA-binding domain superfamily/Winged helix DNA-binding domain"/>
    <property type="match status" value="1"/>
</dbReference>
<keyword evidence="4" id="KW-0805">Transcription regulation</keyword>
<feature type="compositionally biased region" description="Acidic residues" evidence="10">
    <location>
        <begin position="432"/>
        <end position="451"/>
    </location>
</feature>
<proteinExistence type="inferred from homology"/>
<keyword evidence="6" id="KW-0804">Transcription</keyword>
<dbReference type="GO" id="GO:0003677">
    <property type="term" value="F:DNA binding"/>
    <property type="evidence" value="ECO:0007669"/>
    <property type="project" value="UniProtKB-KW"/>
</dbReference>
<reference evidence="13" key="2">
    <citation type="submission" date="2019-11" db="UniProtKB">
        <authorList>
            <consortium name="WormBaseParasite"/>
        </authorList>
    </citation>
    <scope>IDENTIFICATION</scope>
</reference>
<dbReference type="SUPFAM" id="SSF46785">
    <property type="entry name" value="Winged helix' DNA-binding domain"/>
    <property type="match status" value="1"/>
</dbReference>
<evidence type="ECO:0000256" key="10">
    <source>
        <dbReference type="SAM" id="MobiDB-lite"/>
    </source>
</evidence>
<evidence type="ECO:0000313" key="12">
    <source>
        <dbReference type="Proteomes" id="UP000267029"/>
    </source>
</evidence>
<evidence type="ECO:0000313" key="13">
    <source>
        <dbReference type="WBParaSite" id="MCU_002309-RB"/>
    </source>
</evidence>
<comment type="subcellular location">
    <subcellularLocation>
        <location evidence="1">Nucleus</location>
    </subcellularLocation>
</comment>
<dbReference type="InterPro" id="IPR036388">
    <property type="entry name" value="WH-like_DNA-bd_sf"/>
</dbReference>
<feature type="compositionally biased region" description="Basic and acidic residues" evidence="10">
    <location>
        <begin position="610"/>
        <end position="622"/>
    </location>
</feature>
<dbReference type="AlphaFoldDB" id="A0A158QUR4"/>
<evidence type="ECO:0000256" key="9">
    <source>
        <dbReference type="ARBA" id="ARBA00031523"/>
    </source>
</evidence>
<gene>
    <name evidence="11" type="ORF">MCOS_LOCUS6627</name>
</gene>
<dbReference type="STRING" id="53468.A0A158QUR4"/>
<dbReference type="GO" id="GO:0005674">
    <property type="term" value="C:transcription factor TFIIF complex"/>
    <property type="evidence" value="ECO:0007669"/>
    <property type="project" value="TreeGrafter"/>
</dbReference>
<dbReference type="InterPro" id="IPR008851">
    <property type="entry name" value="TFIIF-alpha"/>
</dbReference>
<evidence type="ECO:0000256" key="8">
    <source>
        <dbReference type="ARBA" id="ARBA00025232"/>
    </source>
</evidence>
<dbReference type="GO" id="GO:0016251">
    <property type="term" value="F:RNA polymerase II general transcription initiation factor activity"/>
    <property type="evidence" value="ECO:0007669"/>
    <property type="project" value="TreeGrafter"/>
</dbReference>
<dbReference type="EMBL" id="UXSR01005279">
    <property type="protein sequence ID" value="VDD80624.1"/>
    <property type="molecule type" value="Genomic_DNA"/>
</dbReference>
<evidence type="ECO:0000256" key="1">
    <source>
        <dbReference type="ARBA" id="ARBA00004123"/>
    </source>
</evidence>
<protein>
    <recommendedName>
        <fullName evidence="3">General transcription factor IIF subunit 1</fullName>
    </recommendedName>
    <alternativeName>
        <fullName evidence="9">Transcription initiation factor IIF subunit alpha</fullName>
    </alternativeName>
</protein>
<feature type="compositionally biased region" description="Basic and acidic residues" evidence="10">
    <location>
        <begin position="542"/>
        <end position="554"/>
    </location>
</feature>
<feature type="compositionally biased region" description="Basic residues" evidence="10">
    <location>
        <begin position="472"/>
        <end position="503"/>
    </location>
</feature>
<feature type="compositionally biased region" description="Acidic residues" evidence="10">
    <location>
        <begin position="510"/>
        <end position="535"/>
    </location>
</feature>
<feature type="compositionally biased region" description="Basic and acidic residues" evidence="10">
    <location>
        <begin position="452"/>
        <end position="471"/>
    </location>
</feature>
<dbReference type="SUPFAM" id="SSF50916">
    <property type="entry name" value="Rap30/74 interaction domains"/>
    <property type="match status" value="1"/>
</dbReference>
<dbReference type="GO" id="GO:0032968">
    <property type="term" value="P:positive regulation of transcription elongation by RNA polymerase II"/>
    <property type="evidence" value="ECO:0007669"/>
    <property type="project" value="InterPro"/>
</dbReference>
<dbReference type="InterPro" id="IPR036390">
    <property type="entry name" value="WH_DNA-bd_sf"/>
</dbReference>
<dbReference type="GO" id="GO:0006367">
    <property type="term" value="P:transcription initiation at RNA polymerase II promoter"/>
    <property type="evidence" value="ECO:0007669"/>
    <property type="project" value="InterPro"/>
</dbReference>
<keyword evidence="5" id="KW-0238">DNA-binding</keyword>
<feature type="compositionally biased region" description="Basic and acidic residues" evidence="10">
    <location>
        <begin position="674"/>
        <end position="684"/>
    </location>
</feature>
<evidence type="ECO:0000256" key="4">
    <source>
        <dbReference type="ARBA" id="ARBA00023015"/>
    </source>
</evidence>
<accession>A0A158QUR4</accession>
<feature type="compositionally biased region" description="Low complexity" evidence="10">
    <location>
        <begin position="648"/>
        <end position="659"/>
    </location>
</feature>
<comment type="function">
    <text evidence="8">TFIIF is a general transcription initiation factor that binds to RNA polymerase II and helps to recruit it to the initiation complex in collaboration with TFIIB. It promotes transcription elongation.</text>
</comment>
<comment type="similarity">
    <text evidence="2">Belongs to the TFIIF alpha subunit family.</text>
</comment>
<dbReference type="PANTHER" id="PTHR13011:SF0">
    <property type="entry name" value="GENERAL TRANSCRIPTION FACTOR IIF SUBUNIT 1"/>
    <property type="match status" value="1"/>
</dbReference>
<feature type="compositionally biased region" description="Acidic residues" evidence="10">
    <location>
        <begin position="634"/>
        <end position="647"/>
    </location>
</feature>
<reference evidence="11 12" key="1">
    <citation type="submission" date="2018-10" db="EMBL/GenBank/DDBJ databases">
        <authorList>
            <consortium name="Pathogen Informatics"/>
        </authorList>
    </citation>
    <scope>NUCLEOTIDE SEQUENCE [LARGE SCALE GENOMIC DNA]</scope>
</reference>
<keyword evidence="12" id="KW-1185">Reference proteome</keyword>
<feature type="compositionally biased region" description="Acidic residues" evidence="10">
    <location>
        <begin position="587"/>
        <end position="601"/>
    </location>
</feature>
<organism evidence="13">
    <name type="scientific">Mesocestoides corti</name>
    <name type="common">Flatworm</name>
    <dbReference type="NCBI Taxonomy" id="53468"/>
    <lineage>
        <taxon>Eukaryota</taxon>
        <taxon>Metazoa</taxon>
        <taxon>Spiralia</taxon>
        <taxon>Lophotrochozoa</taxon>
        <taxon>Platyhelminthes</taxon>
        <taxon>Cestoda</taxon>
        <taxon>Eucestoda</taxon>
        <taxon>Cyclophyllidea</taxon>
        <taxon>Mesocestoididae</taxon>
        <taxon>Mesocestoides</taxon>
    </lineage>
</organism>
<evidence type="ECO:0000313" key="11">
    <source>
        <dbReference type="EMBL" id="VDD80624.1"/>
    </source>
</evidence>
<feature type="compositionally biased region" description="Polar residues" evidence="10">
    <location>
        <begin position="394"/>
        <end position="405"/>
    </location>
</feature>
<dbReference type="InterPro" id="IPR011039">
    <property type="entry name" value="TFIIF_interaction"/>
</dbReference>
<dbReference type="Proteomes" id="UP000267029">
    <property type="component" value="Unassembled WGS sequence"/>
</dbReference>
<feature type="region of interest" description="Disordered" evidence="10">
    <location>
        <begin position="429"/>
        <end position="729"/>
    </location>
</feature>
<evidence type="ECO:0000256" key="7">
    <source>
        <dbReference type="ARBA" id="ARBA00023242"/>
    </source>
</evidence>
<evidence type="ECO:0000256" key="6">
    <source>
        <dbReference type="ARBA" id="ARBA00023163"/>
    </source>
</evidence>
<evidence type="ECO:0000256" key="2">
    <source>
        <dbReference type="ARBA" id="ARBA00005249"/>
    </source>
</evidence>
<evidence type="ECO:0000256" key="3">
    <source>
        <dbReference type="ARBA" id="ARBA00020812"/>
    </source>
</evidence>
<dbReference type="OrthoDB" id="417891at2759"/>
<evidence type="ECO:0000256" key="5">
    <source>
        <dbReference type="ARBA" id="ARBA00023125"/>
    </source>
</evidence>
<dbReference type="Pfam" id="PF05793">
    <property type="entry name" value="TFIIF_alpha"/>
    <property type="match status" value="1"/>
</dbReference>
<keyword evidence="7" id="KW-0539">Nucleus</keyword>
<name>A0A158QUR4_MESCO</name>